<keyword evidence="1" id="KW-0812">Transmembrane</keyword>
<proteinExistence type="predicted"/>
<dbReference type="Proteomes" id="UP000315017">
    <property type="component" value="Chromosome"/>
</dbReference>
<keyword evidence="1" id="KW-1133">Transmembrane helix</keyword>
<accession>A0A517Y8S8</accession>
<dbReference type="PROSITE" id="PS51318">
    <property type="entry name" value="TAT"/>
    <property type="match status" value="1"/>
</dbReference>
<dbReference type="EMBL" id="CP036274">
    <property type="protein sequence ID" value="QDU26611.1"/>
    <property type="molecule type" value="Genomic_DNA"/>
</dbReference>
<sequence length="440" mass="48235">MLTLLGRPFECCDRVSRRDLIRVGGIGVFGLTLAGLFRARAAAAKGTERRSTAVIFVELAGGPTHIETYDPKPRAPAEYRGPLGTIATNLPGVQFSELMVQQARIMDKLAVLRAVTHSSSSHGTSAHLTQTGYYLRDPQRRENDMPCAGSITSQLRGPNQVGVPAYVAVPQVMRFGGPAYFGKRFSPFETGGDPAAAKFEVNNLSLNTSLNLERLTDRRSLLAALDGQRRAAAATGTTEAIDHFSREAFEMVTGDRARRAFQIEAESDVTRDRYGRHTTGQSLLLARRLVEAGVTFVTVRVGGWDDHVQIEQRMKERGPAYDQGLAALVEDIHERGLARDVLVVSMGEFGRTPRINASAGRDHWGTLMSVVMSGGGLKMGQIIGSSNDKGETPQDLPYRPENILATIYRHLGIDPQLTFNDFSGRPRYILENRTVVKELI</sequence>
<dbReference type="SUPFAM" id="SSF53649">
    <property type="entry name" value="Alkaline phosphatase-like"/>
    <property type="match status" value="1"/>
</dbReference>
<dbReference type="AlphaFoldDB" id="A0A517Y8S8"/>
<evidence type="ECO:0000313" key="3">
    <source>
        <dbReference type="Proteomes" id="UP000315017"/>
    </source>
</evidence>
<keyword evidence="1" id="KW-0472">Membrane</keyword>
<evidence type="ECO:0000313" key="2">
    <source>
        <dbReference type="EMBL" id="QDU26611.1"/>
    </source>
</evidence>
<evidence type="ECO:0008006" key="4">
    <source>
        <dbReference type="Google" id="ProtNLM"/>
    </source>
</evidence>
<dbReference type="KEGG" id="aagg:ETAA8_16910"/>
<dbReference type="PANTHER" id="PTHR43737">
    <property type="entry name" value="BLL7424 PROTEIN"/>
    <property type="match status" value="1"/>
</dbReference>
<protein>
    <recommendedName>
        <fullName evidence="4">DUF1501 domain-containing protein</fullName>
    </recommendedName>
</protein>
<reference evidence="2 3" key="1">
    <citation type="submission" date="2019-02" db="EMBL/GenBank/DDBJ databases">
        <title>Deep-cultivation of Planctomycetes and their phenomic and genomic characterization uncovers novel biology.</title>
        <authorList>
            <person name="Wiegand S."/>
            <person name="Jogler M."/>
            <person name="Boedeker C."/>
            <person name="Pinto D."/>
            <person name="Vollmers J."/>
            <person name="Rivas-Marin E."/>
            <person name="Kohn T."/>
            <person name="Peeters S.H."/>
            <person name="Heuer A."/>
            <person name="Rast P."/>
            <person name="Oberbeckmann S."/>
            <person name="Bunk B."/>
            <person name="Jeske O."/>
            <person name="Meyerdierks A."/>
            <person name="Storesund J.E."/>
            <person name="Kallscheuer N."/>
            <person name="Luecker S."/>
            <person name="Lage O.M."/>
            <person name="Pohl T."/>
            <person name="Merkel B.J."/>
            <person name="Hornburger P."/>
            <person name="Mueller R.-W."/>
            <person name="Bruemmer F."/>
            <person name="Labrenz M."/>
            <person name="Spormann A.M."/>
            <person name="Op den Camp H."/>
            <person name="Overmann J."/>
            <person name="Amann R."/>
            <person name="Jetten M.S.M."/>
            <person name="Mascher T."/>
            <person name="Medema M.H."/>
            <person name="Devos D.P."/>
            <person name="Kaster A.-K."/>
            <person name="Ovreas L."/>
            <person name="Rohde M."/>
            <person name="Galperin M.Y."/>
            <person name="Jogler C."/>
        </authorList>
    </citation>
    <scope>NUCLEOTIDE SEQUENCE [LARGE SCALE GENOMIC DNA]</scope>
    <source>
        <strain evidence="2 3">ETA_A8</strain>
    </source>
</reference>
<dbReference type="RefSeq" id="WP_145087343.1">
    <property type="nucleotide sequence ID" value="NZ_CP036274.1"/>
</dbReference>
<feature type="transmembrane region" description="Helical" evidence="1">
    <location>
        <begin position="20"/>
        <end position="39"/>
    </location>
</feature>
<organism evidence="2 3">
    <name type="scientific">Anatilimnocola aggregata</name>
    <dbReference type="NCBI Taxonomy" id="2528021"/>
    <lineage>
        <taxon>Bacteria</taxon>
        <taxon>Pseudomonadati</taxon>
        <taxon>Planctomycetota</taxon>
        <taxon>Planctomycetia</taxon>
        <taxon>Pirellulales</taxon>
        <taxon>Pirellulaceae</taxon>
        <taxon>Anatilimnocola</taxon>
    </lineage>
</organism>
<dbReference type="Pfam" id="PF07394">
    <property type="entry name" value="DUF1501"/>
    <property type="match status" value="1"/>
</dbReference>
<dbReference type="OrthoDB" id="247175at2"/>
<name>A0A517Y8S8_9BACT</name>
<dbReference type="InterPro" id="IPR017850">
    <property type="entry name" value="Alkaline_phosphatase_core_sf"/>
</dbReference>
<dbReference type="PANTHER" id="PTHR43737:SF1">
    <property type="entry name" value="DUF1501 DOMAIN-CONTAINING PROTEIN"/>
    <property type="match status" value="1"/>
</dbReference>
<dbReference type="InterPro" id="IPR010869">
    <property type="entry name" value="DUF1501"/>
</dbReference>
<gene>
    <name evidence="2" type="ORF">ETAA8_16910</name>
</gene>
<evidence type="ECO:0000256" key="1">
    <source>
        <dbReference type="SAM" id="Phobius"/>
    </source>
</evidence>
<keyword evidence="3" id="KW-1185">Reference proteome</keyword>
<dbReference type="InterPro" id="IPR006311">
    <property type="entry name" value="TAT_signal"/>
</dbReference>